<evidence type="ECO:0000256" key="1">
    <source>
        <dbReference type="SAM" id="MobiDB-lite"/>
    </source>
</evidence>
<dbReference type="Proteomes" id="UP000037712">
    <property type="component" value="Unassembled WGS sequence"/>
</dbReference>
<feature type="region of interest" description="Disordered" evidence="1">
    <location>
        <begin position="89"/>
        <end position="131"/>
    </location>
</feature>
<name>A0A0M9WQA7_RHORH</name>
<comment type="caution">
    <text evidence="2">The sequence shown here is derived from an EMBL/GenBank/DDBJ whole genome shotgun (WGS) entry which is preliminary data.</text>
</comment>
<gene>
    <name evidence="2" type="ORF">Z051_03820</name>
</gene>
<sequence>MFNERYRFEDFRALTSVLFHETLHQDSLVNAEEKLVATALQALVYGQYVLATPEVATSHATRPPSDTGAAQQIARDAGGQEALLSALRAAVSGHPRRPKPGIPGGSTTPPQLESSDHSPQAGPELELELEL</sequence>
<dbReference type="AlphaFoldDB" id="A0A0M9WQA7"/>
<accession>A0A0M9WQA7</accession>
<evidence type="ECO:0000313" key="3">
    <source>
        <dbReference type="Proteomes" id="UP000037712"/>
    </source>
</evidence>
<proteinExistence type="predicted"/>
<organism evidence="2 3">
    <name type="scientific">Rhodococcus rhodochrous KG-21</name>
    <dbReference type="NCBI Taxonomy" id="1441923"/>
    <lineage>
        <taxon>Bacteria</taxon>
        <taxon>Bacillati</taxon>
        <taxon>Actinomycetota</taxon>
        <taxon>Actinomycetes</taxon>
        <taxon>Mycobacteriales</taxon>
        <taxon>Nocardiaceae</taxon>
        <taxon>Rhodococcus</taxon>
    </lineage>
</organism>
<dbReference type="EMBL" id="AZYO01000004">
    <property type="protein sequence ID" value="KOS57607.1"/>
    <property type="molecule type" value="Genomic_DNA"/>
</dbReference>
<feature type="region of interest" description="Disordered" evidence="1">
    <location>
        <begin position="57"/>
        <end position="77"/>
    </location>
</feature>
<evidence type="ECO:0000313" key="2">
    <source>
        <dbReference type="EMBL" id="KOS57607.1"/>
    </source>
</evidence>
<reference evidence="2 3" key="1">
    <citation type="journal article" date="2015" name="Genome Announc.">
        <title>Draft Genome Sequence of Rhodococcus rhodochrous Strain KG-21, a Soil Isolate from Oil Fields of Krishna-Godavari Basin, India.</title>
        <authorList>
            <person name="Dawar C."/>
            <person name="Aggarwal R.K."/>
        </authorList>
    </citation>
    <scope>NUCLEOTIDE SEQUENCE [LARGE SCALE GENOMIC DNA]</scope>
    <source>
        <strain evidence="2 3">KG-21</strain>
    </source>
</reference>
<reference evidence="3" key="2">
    <citation type="submission" date="2015-01" db="EMBL/GenBank/DDBJ databases">
        <title>Draft genome sequence of potential hydrocarbon metabolising strain of Rhodococcus rhodochrous.</title>
        <authorList>
            <person name="Aggarwal R.K."/>
            <person name="Dawar C."/>
        </authorList>
    </citation>
    <scope>NUCLEOTIDE SEQUENCE [LARGE SCALE GENOMIC DNA]</scope>
    <source>
        <strain evidence="3">KG-21</strain>
    </source>
</reference>
<protein>
    <submittedName>
        <fullName evidence="2">Uncharacterized protein</fullName>
    </submittedName>
</protein>